<organism evidence="2 3">
    <name type="scientific">Wickerhamomyces ciferrii (strain ATCC 14091 / BCRC 22168 / CBS 111 / JCM 3599 / NBRC 0793 / NRRL Y-1031 F-60-10)</name>
    <name type="common">Yeast</name>
    <name type="synonym">Pichia ciferrii</name>
    <dbReference type="NCBI Taxonomy" id="1206466"/>
    <lineage>
        <taxon>Eukaryota</taxon>
        <taxon>Fungi</taxon>
        <taxon>Dikarya</taxon>
        <taxon>Ascomycota</taxon>
        <taxon>Saccharomycotina</taxon>
        <taxon>Saccharomycetes</taxon>
        <taxon>Phaffomycetales</taxon>
        <taxon>Wickerhamomycetaceae</taxon>
        <taxon>Wickerhamomyces</taxon>
    </lineage>
</organism>
<dbReference type="AlphaFoldDB" id="K0KUH5"/>
<dbReference type="PROSITE" id="PS50181">
    <property type="entry name" value="FBOX"/>
    <property type="match status" value="1"/>
</dbReference>
<dbReference type="Proteomes" id="UP000009328">
    <property type="component" value="Unassembled WGS sequence"/>
</dbReference>
<dbReference type="InParanoid" id="K0KUH5"/>
<dbReference type="HOGENOM" id="CLU_1116486_0_0_1"/>
<dbReference type="EMBL" id="CAIF01000179">
    <property type="protein sequence ID" value="CCH45084.1"/>
    <property type="molecule type" value="Genomic_DNA"/>
</dbReference>
<protein>
    <recommendedName>
        <fullName evidence="1">F-box domain-containing protein</fullName>
    </recommendedName>
</protein>
<reference evidence="2 3" key="1">
    <citation type="journal article" date="2012" name="Eukaryot. Cell">
        <title>Draft genome sequence of Wickerhamomyces ciferrii NRRL Y-1031 F-60-10.</title>
        <authorList>
            <person name="Schneider J."/>
            <person name="Andrea H."/>
            <person name="Blom J."/>
            <person name="Jaenicke S."/>
            <person name="Ruckert C."/>
            <person name="Schorsch C."/>
            <person name="Szczepanowski R."/>
            <person name="Farwick M."/>
            <person name="Goesmann A."/>
            <person name="Puhler A."/>
            <person name="Schaffer S."/>
            <person name="Tauch A."/>
            <person name="Kohler T."/>
            <person name="Brinkrolf K."/>
        </authorList>
    </citation>
    <scope>NUCLEOTIDE SEQUENCE [LARGE SCALE GENOMIC DNA]</scope>
    <source>
        <strain evidence="3">ATCC 14091 / BCRC 22168 / CBS 111 / JCM 3599 / NBRC 0793 / NRRL Y-1031 F-60-10</strain>
    </source>
</reference>
<evidence type="ECO:0000259" key="1">
    <source>
        <dbReference type="PROSITE" id="PS50181"/>
    </source>
</evidence>
<accession>K0KUH5</accession>
<comment type="caution">
    <text evidence="2">The sequence shown here is derived from an EMBL/GenBank/DDBJ whole genome shotgun (WGS) entry which is preliminary data.</text>
</comment>
<sequence length="249" mass="29446">MRTFLDLPDELIQKTLRLMNPRDIINLWHYVPSLQHLITPDILCIVGDISTNKWMFKLPEEFFWETTYFFSIINGYEAHPRNELLLDFRGVLLLHLRYDDLGLGIEVSLDSDDEPEYSEYYDTSNYYERGDEYYEDFNDLAMLSRVCSIKYPFHLSIWTDDEFSDGGLMGSNIFQESKDNLWENILKVLSSEKNQLQNLKSISFTDFEEVYKELGFDFNPEFAYLPLNDELSVEDTFSKYAPNEITVKD</sequence>
<feature type="domain" description="F-box" evidence="1">
    <location>
        <begin position="1"/>
        <end position="27"/>
    </location>
</feature>
<name>K0KUH5_WICCF</name>
<proteinExistence type="predicted"/>
<keyword evidence="3" id="KW-1185">Reference proteome</keyword>
<gene>
    <name evidence="2" type="ORF">BN7_4662</name>
</gene>
<evidence type="ECO:0000313" key="2">
    <source>
        <dbReference type="EMBL" id="CCH45084.1"/>
    </source>
</evidence>
<evidence type="ECO:0000313" key="3">
    <source>
        <dbReference type="Proteomes" id="UP000009328"/>
    </source>
</evidence>
<dbReference type="InterPro" id="IPR001810">
    <property type="entry name" value="F-box_dom"/>
</dbReference>